<feature type="binding site" evidence="4">
    <location>
        <position position="12"/>
    </location>
    <ligand>
        <name>FAD</name>
        <dbReference type="ChEBI" id="CHEBI:57692"/>
    </ligand>
</feature>
<dbReference type="InterPro" id="IPR001613">
    <property type="entry name" value="Flavin_amine_oxidase"/>
</dbReference>
<evidence type="ECO:0000313" key="7">
    <source>
        <dbReference type="Proteomes" id="UP000238157"/>
    </source>
</evidence>
<evidence type="ECO:0000256" key="3">
    <source>
        <dbReference type="ARBA" id="ARBA00023002"/>
    </source>
</evidence>
<comment type="similarity">
    <text evidence="2">Belongs to the flavin monoamine oxidase family.</text>
</comment>
<keyword evidence="3" id="KW-0560">Oxidoreductase</keyword>
<organism evidence="6 7">
    <name type="scientific">Mongoliibacter ruber</name>
    <dbReference type="NCBI Taxonomy" id="1750599"/>
    <lineage>
        <taxon>Bacteria</taxon>
        <taxon>Pseudomonadati</taxon>
        <taxon>Bacteroidota</taxon>
        <taxon>Cytophagia</taxon>
        <taxon>Cytophagales</taxon>
        <taxon>Cyclobacteriaceae</taxon>
        <taxon>Mongoliibacter</taxon>
    </lineage>
</organism>
<dbReference type="RefSeq" id="WP_106134018.1">
    <property type="nucleotide sequence ID" value="NZ_PVTR01000007.1"/>
</dbReference>
<dbReference type="Proteomes" id="UP000238157">
    <property type="component" value="Unassembled WGS sequence"/>
</dbReference>
<feature type="binding site" evidence="4">
    <location>
        <position position="420"/>
    </location>
    <ligand>
        <name>FAD</name>
        <dbReference type="ChEBI" id="CHEBI:57692"/>
    </ligand>
</feature>
<accession>A0A2T0WJW6</accession>
<comment type="caution">
    <text evidence="6">The sequence shown here is derived from an EMBL/GenBank/DDBJ whole genome shotgun (WGS) entry which is preliminary data.</text>
</comment>
<evidence type="ECO:0000256" key="1">
    <source>
        <dbReference type="ARBA" id="ARBA00001974"/>
    </source>
</evidence>
<dbReference type="SUPFAM" id="SSF51905">
    <property type="entry name" value="FAD/NAD(P)-binding domain"/>
    <property type="match status" value="1"/>
</dbReference>
<evidence type="ECO:0000313" key="6">
    <source>
        <dbReference type="EMBL" id="PRY86989.1"/>
    </source>
</evidence>
<dbReference type="InterPro" id="IPR050703">
    <property type="entry name" value="Flavin_MAO"/>
</dbReference>
<dbReference type="PANTHER" id="PTHR43563">
    <property type="entry name" value="AMINE OXIDASE"/>
    <property type="match status" value="1"/>
</dbReference>
<feature type="binding site" evidence="4">
    <location>
        <position position="337"/>
    </location>
    <ligand>
        <name>substrate</name>
    </ligand>
</feature>
<gene>
    <name evidence="6" type="ORF">CLW00_10757</name>
</gene>
<evidence type="ECO:0000256" key="4">
    <source>
        <dbReference type="PIRSR" id="PIRSR601613-1"/>
    </source>
</evidence>
<sequence length="448" mass="50717">MKDVIIIGAGFSGLAAARILQAQNVSFSILEARDRIGGRVYTKRFENGKYLDFGGQWIGPGQDRMYELCSEYGVGYYDTYNEGKHILDLNGKIKKYKGLIPKLDIISLVNLDWVMRKLERMAKNIDCSKPWTHPKAAKWDEMTLQDFLYKNCISKTCMKVITLALETVFASKPHDISLLHALFYFKSGRDLNTLINIKDGAQQHRIEGGMQTLAEKIAAKFTDHIFFNHAVKEVEKTVDGFCVKGGDFQIQGKKVIIAIPPPLTREIQFAPKLSVTKMGLLQKLEMGKVGKCFMVYHKPFWRKGGFSGQAFADENSPFQSIFDSSPKNEEYGVILGFTIADRSVGFFQHDKKKRETLMLEKLVSYFGEQAADPVFYEDFTMTDEAWSKGCYAALYPKAIWIEYKNTLSESENSIIWAGTETSTEWFGYIEGAVRAGERAANEAIKTLI</sequence>
<comment type="cofactor">
    <cofactor evidence="1">
        <name>FAD</name>
        <dbReference type="ChEBI" id="CHEBI:57692"/>
    </cofactor>
</comment>
<evidence type="ECO:0000259" key="5">
    <source>
        <dbReference type="Pfam" id="PF01593"/>
    </source>
</evidence>
<feature type="domain" description="Amine oxidase" evidence="5">
    <location>
        <begin position="11"/>
        <end position="443"/>
    </location>
</feature>
<dbReference type="GO" id="GO:0016491">
    <property type="term" value="F:oxidoreductase activity"/>
    <property type="evidence" value="ECO:0007669"/>
    <property type="project" value="UniProtKB-KW"/>
</dbReference>
<dbReference type="Gene3D" id="3.90.660.10">
    <property type="match status" value="1"/>
</dbReference>
<dbReference type="Pfam" id="PF01593">
    <property type="entry name" value="Amino_oxidase"/>
    <property type="match status" value="1"/>
</dbReference>
<dbReference type="InterPro" id="IPR002937">
    <property type="entry name" value="Amino_oxidase"/>
</dbReference>
<feature type="binding site" evidence="4">
    <location>
        <position position="231"/>
    </location>
    <ligand>
        <name>FAD</name>
        <dbReference type="ChEBI" id="CHEBI:57692"/>
    </ligand>
</feature>
<dbReference type="SUPFAM" id="SSF54373">
    <property type="entry name" value="FAD-linked reductases, C-terminal domain"/>
    <property type="match status" value="1"/>
</dbReference>
<dbReference type="Gene3D" id="1.10.405.10">
    <property type="entry name" value="Guanine Nucleotide Dissociation Inhibitor, domain 1"/>
    <property type="match status" value="1"/>
</dbReference>
<keyword evidence="7" id="KW-1185">Reference proteome</keyword>
<feature type="binding site" evidence="4">
    <location>
        <begin position="31"/>
        <end position="32"/>
    </location>
    <ligand>
        <name>FAD</name>
        <dbReference type="ChEBI" id="CHEBI:57692"/>
    </ligand>
</feature>
<dbReference type="InterPro" id="IPR036188">
    <property type="entry name" value="FAD/NAD-bd_sf"/>
</dbReference>
<proteinExistence type="inferred from homology"/>
<dbReference type="Gene3D" id="3.50.50.60">
    <property type="entry name" value="FAD/NAD(P)-binding domain"/>
    <property type="match status" value="1"/>
</dbReference>
<dbReference type="OrthoDB" id="56323at2"/>
<reference evidence="6 7" key="1">
    <citation type="submission" date="2018-03" db="EMBL/GenBank/DDBJ databases">
        <title>Genomic Encyclopedia of Archaeal and Bacterial Type Strains, Phase II (KMG-II): from individual species to whole genera.</title>
        <authorList>
            <person name="Goeker M."/>
        </authorList>
    </citation>
    <scope>NUCLEOTIDE SEQUENCE [LARGE SCALE GENOMIC DNA]</scope>
    <source>
        <strain evidence="6 7">DSM 27929</strain>
    </source>
</reference>
<dbReference type="PRINTS" id="PR00757">
    <property type="entry name" value="AMINEOXDASEF"/>
</dbReference>
<protein>
    <submittedName>
        <fullName evidence="6">Monoamine oxidase</fullName>
    </submittedName>
</protein>
<dbReference type="PANTHER" id="PTHR43563:SF1">
    <property type="entry name" value="AMINE OXIDASE [FLAVIN-CONTAINING] B"/>
    <property type="match status" value="1"/>
</dbReference>
<dbReference type="AlphaFoldDB" id="A0A2T0WJW6"/>
<evidence type="ECO:0000256" key="2">
    <source>
        <dbReference type="ARBA" id="ARBA00005995"/>
    </source>
</evidence>
<dbReference type="EMBL" id="PVTR01000007">
    <property type="protein sequence ID" value="PRY86989.1"/>
    <property type="molecule type" value="Genomic_DNA"/>
</dbReference>
<name>A0A2T0WJW6_9BACT</name>